<organism evidence="4 5">
    <name type="scientific">Lymnaea stagnalis</name>
    <name type="common">Great pond snail</name>
    <name type="synonym">Helix stagnalis</name>
    <dbReference type="NCBI Taxonomy" id="6523"/>
    <lineage>
        <taxon>Eukaryota</taxon>
        <taxon>Metazoa</taxon>
        <taxon>Spiralia</taxon>
        <taxon>Lophotrochozoa</taxon>
        <taxon>Mollusca</taxon>
        <taxon>Gastropoda</taxon>
        <taxon>Heterobranchia</taxon>
        <taxon>Euthyneura</taxon>
        <taxon>Panpulmonata</taxon>
        <taxon>Hygrophila</taxon>
        <taxon>Lymnaeoidea</taxon>
        <taxon>Lymnaeidae</taxon>
        <taxon>Lymnaea</taxon>
    </lineage>
</organism>
<dbReference type="EMBL" id="CAXITT010000075">
    <property type="protein sequence ID" value="CAL1530764.1"/>
    <property type="molecule type" value="Genomic_DNA"/>
</dbReference>
<proteinExistence type="inferred from homology"/>
<sequence>MKMSKETRNFGKENEVDESYDSNDEDDETELEENMITVDENVGKVINVAFEARPPNSSDFHGVKRLLQQLFVKSINEELSELADLIVLQDFVGCVLKQIEHDSDSDDSDSDEDGDDNVYALNTVINISEHQNMACVEKINSFLMTTCKDNFKTEPDRMRKLLEDPSKQVGLMLTERFINIPSKVALPSYRSLRNDIEKAVANKKKFRFTNLILISKTYKLKSGQLGEELHYSNPEEELFSEICEFSYIYSVADQRDTLTEGEWDDDGDYEALRKVMVFDASALSHMISKLETAQ</sequence>
<evidence type="ECO:0000313" key="4">
    <source>
        <dbReference type="EMBL" id="CAL1530764.1"/>
    </source>
</evidence>
<dbReference type="Proteomes" id="UP001497497">
    <property type="component" value="Unassembled WGS sequence"/>
</dbReference>
<evidence type="ECO:0000256" key="1">
    <source>
        <dbReference type="ARBA" id="ARBA00006781"/>
    </source>
</evidence>
<gene>
    <name evidence="4" type="ORF">GSLYS_00004889001</name>
</gene>
<dbReference type="PANTHER" id="PTHR13261">
    <property type="entry name" value="BRCA2 AND CDKN1A INTERACTING PROTEIN"/>
    <property type="match status" value="1"/>
</dbReference>
<evidence type="ECO:0000256" key="3">
    <source>
        <dbReference type="SAM" id="MobiDB-lite"/>
    </source>
</evidence>
<comment type="caution">
    <text evidence="4">The sequence shown here is derived from an EMBL/GenBank/DDBJ whole genome shotgun (WGS) entry which is preliminary data.</text>
</comment>
<feature type="compositionally biased region" description="Basic and acidic residues" evidence="3">
    <location>
        <begin position="1"/>
        <end position="14"/>
    </location>
</feature>
<dbReference type="AlphaFoldDB" id="A0AAV2HAF6"/>
<keyword evidence="5" id="KW-1185">Reference proteome</keyword>
<feature type="region of interest" description="Disordered" evidence="3">
    <location>
        <begin position="1"/>
        <end position="30"/>
    </location>
</feature>
<name>A0AAV2HAF6_LYMST</name>
<dbReference type="PIRSF" id="PIRSF028983">
    <property type="entry name" value="BCP1"/>
    <property type="match status" value="1"/>
</dbReference>
<accession>A0AAV2HAF6</accession>
<comment type="similarity">
    <text evidence="1 2">Belongs to the BCP1 family.</text>
</comment>
<dbReference type="GO" id="GO:0005634">
    <property type="term" value="C:nucleus"/>
    <property type="evidence" value="ECO:0007669"/>
    <property type="project" value="TreeGrafter"/>
</dbReference>
<evidence type="ECO:0000313" key="5">
    <source>
        <dbReference type="Proteomes" id="UP001497497"/>
    </source>
</evidence>
<feature type="compositionally biased region" description="Acidic residues" evidence="3">
    <location>
        <begin position="15"/>
        <end position="30"/>
    </location>
</feature>
<dbReference type="PANTHER" id="PTHR13261:SF0">
    <property type="entry name" value="BRCA2 AND CDKN1A-INTERACTING PROTEIN"/>
    <property type="match status" value="1"/>
</dbReference>
<evidence type="ECO:0000256" key="2">
    <source>
        <dbReference type="PIRNR" id="PIRNR028983"/>
    </source>
</evidence>
<protein>
    <recommendedName>
        <fullName evidence="2">Protein BCCIP homolog</fullName>
    </recommendedName>
</protein>
<reference evidence="4 5" key="1">
    <citation type="submission" date="2024-04" db="EMBL/GenBank/DDBJ databases">
        <authorList>
            <consortium name="Genoscope - CEA"/>
            <person name="William W."/>
        </authorList>
    </citation>
    <scope>NUCLEOTIDE SEQUENCE [LARGE SCALE GENOMIC DNA]</scope>
</reference>
<dbReference type="InterPro" id="IPR025602">
    <property type="entry name" value="BCP1_family"/>
</dbReference>
<dbReference type="Pfam" id="PF13862">
    <property type="entry name" value="BCCIP"/>
    <property type="match status" value="1"/>
</dbReference>